<dbReference type="Pfam" id="PF00583">
    <property type="entry name" value="Acetyltransf_1"/>
    <property type="match status" value="1"/>
</dbReference>
<dbReference type="InterPro" id="IPR016181">
    <property type="entry name" value="Acyl_CoA_acyltransferase"/>
</dbReference>
<dbReference type="EMBL" id="VTFX01000004">
    <property type="protein sequence ID" value="KAD3632926.1"/>
    <property type="molecule type" value="Genomic_DNA"/>
</dbReference>
<feature type="region of interest" description="Disordered" evidence="1">
    <location>
        <begin position="147"/>
        <end position="172"/>
    </location>
</feature>
<dbReference type="GO" id="GO:0016747">
    <property type="term" value="F:acyltransferase activity, transferring groups other than amino-acyl groups"/>
    <property type="evidence" value="ECO:0007669"/>
    <property type="project" value="InterPro"/>
</dbReference>
<feature type="domain" description="N-acetyltransferase" evidence="2">
    <location>
        <begin position="1"/>
        <end position="150"/>
    </location>
</feature>
<keyword evidence="4" id="KW-1185">Reference proteome</keyword>
<dbReference type="Proteomes" id="UP000326852">
    <property type="component" value="Unassembled WGS sequence"/>
</dbReference>
<dbReference type="CDD" id="cd04301">
    <property type="entry name" value="NAT_SF"/>
    <property type="match status" value="1"/>
</dbReference>
<keyword evidence="3" id="KW-0808">Transferase</keyword>
<sequence length="186" mass="20233">MSRRCRIYSNRPGLCRADCRLSAGAGGRPQRLDLRTTQLSAGKRGTGWWNGADLVAFADILFGYPDPAAAYIGLFIVHGDHPGKGLGRELHDAVLARVHRQSSAERLRFGIIEKNAAASEPFWRALGYLPTGERKTVPLRQTQQYRHPLGTAHRTGSLKSTESRPVEGSLSGSARGFAGVGRVLLT</sequence>
<dbReference type="InterPro" id="IPR000182">
    <property type="entry name" value="GNAT_dom"/>
</dbReference>
<dbReference type="PROSITE" id="PS51186">
    <property type="entry name" value="GNAT"/>
    <property type="match status" value="1"/>
</dbReference>
<evidence type="ECO:0000313" key="4">
    <source>
        <dbReference type="Proteomes" id="UP000326852"/>
    </source>
</evidence>
<dbReference type="SUPFAM" id="SSF55729">
    <property type="entry name" value="Acyl-CoA N-acyltransferases (Nat)"/>
    <property type="match status" value="1"/>
</dbReference>
<protein>
    <submittedName>
        <fullName evidence="3">GNAT family N-acetyltransferase</fullName>
    </submittedName>
</protein>
<accession>A0A5N6MHH5</accession>
<comment type="caution">
    <text evidence="3">The sequence shown here is derived from an EMBL/GenBank/DDBJ whole genome shotgun (WGS) entry which is preliminary data.</text>
</comment>
<reference evidence="3 4" key="1">
    <citation type="submission" date="2019-08" db="EMBL/GenBank/DDBJ databases">
        <title>Arthrobacter sp. nov., isolated from plateau pika and Tibetan wild ass.</title>
        <authorList>
            <person name="Ge Y."/>
        </authorList>
    </citation>
    <scope>NUCLEOTIDE SEQUENCE [LARGE SCALE GENOMIC DNA]</scope>
    <source>
        <strain evidence="3 4">785</strain>
    </source>
</reference>
<dbReference type="AlphaFoldDB" id="A0A5N6MHH5"/>
<dbReference type="Gene3D" id="3.40.630.30">
    <property type="match status" value="1"/>
</dbReference>
<organism evidence="3 4">
    <name type="scientific">Arthrobacter yangruifuii</name>
    <dbReference type="NCBI Taxonomy" id="2606616"/>
    <lineage>
        <taxon>Bacteria</taxon>
        <taxon>Bacillati</taxon>
        <taxon>Actinomycetota</taxon>
        <taxon>Actinomycetes</taxon>
        <taxon>Micrococcales</taxon>
        <taxon>Micrococcaceae</taxon>
        <taxon>Arthrobacter</taxon>
    </lineage>
</organism>
<proteinExistence type="predicted"/>
<evidence type="ECO:0000256" key="1">
    <source>
        <dbReference type="SAM" id="MobiDB-lite"/>
    </source>
</evidence>
<evidence type="ECO:0000313" key="3">
    <source>
        <dbReference type="EMBL" id="KAD3632926.1"/>
    </source>
</evidence>
<name>A0A5N6MHH5_9MICC</name>
<evidence type="ECO:0000259" key="2">
    <source>
        <dbReference type="PROSITE" id="PS51186"/>
    </source>
</evidence>
<dbReference type="RefSeq" id="WP_152272176.1">
    <property type="nucleotide sequence ID" value="NZ_VTFX01000004.1"/>
</dbReference>
<gene>
    <name evidence="3" type="ORF">GD627_08705</name>
</gene>